<dbReference type="EMBL" id="CZQA01000001">
    <property type="protein sequence ID" value="CUS31242.1"/>
    <property type="molecule type" value="Genomic_DNA"/>
</dbReference>
<dbReference type="PROSITE" id="PS51257">
    <property type="entry name" value="PROKAR_LIPOPROTEIN"/>
    <property type="match status" value="1"/>
</dbReference>
<dbReference type="PROSITE" id="PS00018">
    <property type="entry name" value="EF_HAND_1"/>
    <property type="match status" value="1"/>
</dbReference>
<feature type="domain" description="PhoD-like phosphatase metallophosphatase" evidence="2">
    <location>
        <begin position="181"/>
        <end position="439"/>
    </location>
</feature>
<dbReference type="InterPro" id="IPR052900">
    <property type="entry name" value="Phospholipid_Metab_Enz"/>
</dbReference>
<dbReference type="Pfam" id="PF16655">
    <property type="entry name" value="PhoD_N"/>
    <property type="match status" value="1"/>
</dbReference>
<evidence type="ECO:0000313" key="5">
    <source>
        <dbReference type="Proteomes" id="UP000199032"/>
    </source>
</evidence>
<dbReference type="InterPro" id="IPR018247">
    <property type="entry name" value="EF_Hand_1_Ca_BS"/>
</dbReference>
<gene>
    <name evidence="4" type="ORF">COMA1_10007</name>
</gene>
<evidence type="ECO:0000259" key="2">
    <source>
        <dbReference type="Pfam" id="PF09423"/>
    </source>
</evidence>
<dbReference type="InterPro" id="IPR029052">
    <property type="entry name" value="Metallo-depent_PP-like"/>
</dbReference>
<evidence type="ECO:0000259" key="3">
    <source>
        <dbReference type="Pfam" id="PF16655"/>
    </source>
</evidence>
<keyword evidence="5" id="KW-1185">Reference proteome</keyword>
<accession>A0A0S4L3G2</accession>
<dbReference type="STRING" id="1742972.COMA1_10007"/>
<proteinExistence type="predicted"/>
<dbReference type="OrthoDB" id="327733at2"/>
<dbReference type="SUPFAM" id="SSF56300">
    <property type="entry name" value="Metallo-dependent phosphatases"/>
    <property type="match status" value="1"/>
</dbReference>
<protein>
    <submittedName>
        <fullName evidence="4">Phosphodiesterase/alkaline phosphatase D</fullName>
    </submittedName>
</protein>
<dbReference type="Gene3D" id="2.60.40.380">
    <property type="entry name" value="Purple acid phosphatase-like, N-terminal"/>
    <property type="match status" value="1"/>
</dbReference>
<keyword evidence="1" id="KW-0732">Signal</keyword>
<reference evidence="4 5" key="1">
    <citation type="submission" date="2015-10" db="EMBL/GenBank/DDBJ databases">
        <authorList>
            <person name="Gilbert D.G."/>
        </authorList>
    </citation>
    <scope>NUCLEOTIDE SEQUENCE [LARGE SCALE GENOMIC DNA]</scope>
    <source>
        <strain evidence="4">COMA1</strain>
    </source>
</reference>
<dbReference type="InterPro" id="IPR032093">
    <property type="entry name" value="PhoD_N"/>
</dbReference>
<dbReference type="PANTHER" id="PTHR43606">
    <property type="entry name" value="PHOSPHATASE, PUTATIVE (AFU_ORTHOLOGUE AFUA_6G08710)-RELATED"/>
    <property type="match status" value="1"/>
</dbReference>
<dbReference type="RefSeq" id="WP_090741988.1">
    <property type="nucleotide sequence ID" value="NZ_CZQA01000001.1"/>
</dbReference>
<dbReference type="AlphaFoldDB" id="A0A0S4L3G2"/>
<dbReference type="InterPro" id="IPR018946">
    <property type="entry name" value="PhoD-like_MPP"/>
</dbReference>
<dbReference type="PANTHER" id="PTHR43606:SF1">
    <property type="entry name" value="PHOD-LIKE PHOSPHATASE METALLOPHOSPHATASE DOMAIN-CONTAINING PROTEIN"/>
    <property type="match status" value="1"/>
</dbReference>
<dbReference type="Proteomes" id="UP000199032">
    <property type="component" value="Unassembled WGS sequence"/>
</dbReference>
<feature type="domain" description="Phospholipase D N-terminal" evidence="3">
    <location>
        <begin position="47"/>
        <end position="134"/>
    </location>
</feature>
<evidence type="ECO:0000256" key="1">
    <source>
        <dbReference type="SAM" id="SignalP"/>
    </source>
</evidence>
<name>A0A0S4L3G2_9BACT</name>
<dbReference type="InterPro" id="IPR038607">
    <property type="entry name" value="PhoD-like_sf"/>
</dbReference>
<dbReference type="CDD" id="cd07389">
    <property type="entry name" value="MPP_PhoD"/>
    <property type="match status" value="1"/>
</dbReference>
<dbReference type="Gene3D" id="3.60.21.70">
    <property type="entry name" value="PhoD-like phosphatase"/>
    <property type="match status" value="1"/>
</dbReference>
<sequence length="492" mass="53981">MRILFLFVGLFTVCPVLSGCSAWPGQNIGSQDLSAENPGLASGLLPQGVAIGDVSSQRALLWVRTDGAAVVRVEWASVSLWKQVSTSATVVAPISKTVLLKTGAETDYTLTIPLEGLTPSTRYRYHVVVGPAESSPSQFLGKPAGTGEFVTLPDVTTSAAVSFAWSGDLGSGGRCRRGVDGYPIFEVIPRYQPDFFLFLGDSIYGDHPCPSPPNEPGADFKATTLDAYRSRHRYQRSADALRRFLIGTPVYVIWDDHEVRNNFAGPYDEQMPAGRQALREYWPIVSPLEDPHRLYRTVRYGADLELFILDVRQYRSRNADQDGASKTMLGATQLAWLLDGLQVSTATWKVIATPVPLSIPKGGDRSVPGNDGWAGGSDGTGFERERQVIIDTILNRTIKNVVFLSGDVHWVQANAYDPNQDGIIDFHEYIAGPLSAPSGRFAPTQMGLHPTELFYETGYHNFGLVRATKYDFHVSIVDETGKERVSHRIVAK</sequence>
<feature type="signal peptide" evidence="1">
    <location>
        <begin position="1"/>
        <end position="18"/>
    </location>
</feature>
<evidence type="ECO:0000313" key="4">
    <source>
        <dbReference type="EMBL" id="CUS31242.1"/>
    </source>
</evidence>
<dbReference type="Pfam" id="PF09423">
    <property type="entry name" value="PhoD"/>
    <property type="match status" value="1"/>
</dbReference>
<organism evidence="4 5">
    <name type="scientific">Candidatus Nitrospira nitrosa</name>
    <dbReference type="NCBI Taxonomy" id="1742972"/>
    <lineage>
        <taxon>Bacteria</taxon>
        <taxon>Pseudomonadati</taxon>
        <taxon>Nitrospirota</taxon>
        <taxon>Nitrospiria</taxon>
        <taxon>Nitrospirales</taxon>
        <taxon>Nitrospiraceae</taxon>
        <taxon>Nitrospira</taxon>
    </lineage>
</organism>
<feature type="chain" id="PRO_5006623677" evidence="1">
    <location>
        <begin position="19"/>
        <end position="492"/>
    </location>
</feature>